<dbReference type="InterPro" id="IPR001995">
    <property type="entry name" value="Peptidase_A2_cat"/>
</dbReference>
<protein>
    <submittedName>
        <fullName evidence="3">Predicted aspartyl protease</fullName>
    </submittedName>
</protein>
<dbReference type="PANTHER" id="PTHR35175">
    <property type="entry name" value="DUF1289 DOMAIN-CONTAINING PROTEIN"/>
    <property type="match status" value="1"/>
</dbReference>
<dbReference type="PROSITE" id="PS50175">
    <property type="entry name" value="ASP_PROT_RETROV"/>
    <property type="match status" value="1"/>
</dbReference>
<sequence length="261" mass="27704">MTEAPAPRPPRPVASPCVMVCTVDGASGLCLGCFRTLQEIATWSRMTDEARAAVMTDLSAARGGSILACWANEDLGSSTFRSPRRFTAWEDQAGIVRFMIRFDPRSAVVFAAALASASACIGALMWWEGPAQAYAAVAVKEAPSVTRAADGHYWAEATVEGRPMRMLVDTGASVVTLSRADAERLGVQLKPHDFNQTLNTASGQVPAARVLLTSLSVAGVEMTSVEALIVDRDMPAALLGMSFLGRLSAFEARPDGLILRG</sequence>
<name>A0A4P1JUQ9_9CAUL</name>
<evidence type="ECO:0000313" key="4">
    <source>
        <dbReference type="Proteomes" id="UP000309952"/>
    </source>
</evidence>
<dbReference type="InterPro" id="IPR011969">
    <property type="entry name" value="Clan_AA_Asp_peptidase_C"/>
</dbReference>
<accession>A0A4P1JUQ9</accession>
<keyword evidence="4" id="KW-1185">Reference proteome</keyword>
<organism evidence="3 4">
    <name type="scientific">Brevundimonas vancanneytii</name>
    <dbReference type="NCBI Taxonomy" id="1325724"/>
    <lineage>
        <taxon>Bacteria</taxon>
        <taxon>Pseudomonadati</taxon>
        <taxon>Pseudomonadota</taxon>
        <taxon>Alphaproteobacteria</taxon>
        <taxon>Caulobacterales</taxon>
        <taxon>Caulobacteraceae</taxon>
        <taxon>Brevundimonas</taxon>
    </lineage>
</organism>
<evidence type="ECO:0000313" key="3">
    <source>
        <dbReference type="EMBL" id="VTO11424.1"/>
    </source>
</evidence>
<dbReference type="AlphaFoldDB" id="A0A4P1JUQ9"/>
<dbReference type="CDD" id="cd05483">
    <property type="entry name" value="retropepsin_like_bacteria"/>
    <property type="match status" value="1"/>
</dbReference>
<reference evidence="3 4" key="1">
    <citation type="submission" date="2019-04" db="EMBL/GenBank/DDBJ databases">
        <authorList>
            <consortium name="Pathogen Informatics"/>
        </authorList>
    </citation>
    <scope>NUCLEOTIDE SEQUENCE [LARGE SCALE GENOMIC DNA]</scope>
    <source>
        <strain evidence="3 4">NCTC9239</strain>
    </source>
</reference>
<dbReference type="InterPro" id="IPR021109">
    <property type="entry name" value="Peptidase_aspartic_dom_sf"/>
</dbReference>
<dbReference type="Pfam" id="PF13975">
    <property type="entry name" value="gag-asp_proteas"/>
    <property type="match status" value="1"/>
</dbReference>
<feature type="domain" description="Peptidase A2" evidence="2">
    <location>
        <begin position="164"/>
        <end position="243"/>
    </location>
</feature>
<dbReference type="GO" id="GO:0004190">
    <property type="term" value="F:aspartic-type endopeptidase activity"/>
    <property type="evidence" value="ECO:0007669"/>
    <property type="project" value="InterPro"/>
</dbReference>
<proteinExistence type="predicted"/>
<dbReference type="PROSITE" id="PS00141">
    <property type="entry name" value="ASP_PROTEASE"/>
    <property type="match status" value="1"/>
</dbReference>
<dbReference type="Pfam" id="PF06945">
    <property type="entry name" value="DUF1289"/>
    <property type="match status" value="1"/>
</dbReference>
<dbReference type="Gene3D" id="2.40.70.10">
    <property type="entry name" value="Acid Proteases"/>
    <property type="match status" value="1"/>
</dbReference>
<evidence type="ECO:0000259" key="2">
    <source>
        <dbReference type="PROSITE" id="PS50175"/>
    </source>
</evidence>
<dbReference type="EMBL" id="LR588407">
    <property type="protein sequence ID" value="VTO11424.1"/>
    <property type="molecule type" value="Genomic_DNA"/>
</dbReference>
<dbReference type="InterPro" id="IPR001969">
    <property type="entry name" value="Aspartic_peptidase_AS"/>
</dbReference>
<dbReference type="Proteomes" id="UP000309952">
    <property type="component" value="Chromosome"/>
</dbReference>
<dbReference type="InterPro" id="IPR010710">
    <property type="entry name" value="DUF1289"/>
</dbReference>
<gene>
    <name evidence="3" type="ORF">NCTC9239_00370</name>
</gene>
<dbReference type="GO" id="GO:0006508">
    <property type="term" value="P:proteolysis"/>
    <property type="evidence" value="ECO:0007669"/>
    <property type="project" value="UniProtKB-KW"/>
</dbReference>
<dbReference type="InterPro" id="IPR034122">
    <property type="entry name" value="Retropepsin-like_bacterial"/>
</dbReference>
<dbReference type="PANTHER" id="PTHR35175:SF2">
    <property type="entry name" value="DUF1289 DOMAIN-CONTAINING PROTEIN"/>
    <property type="match status" value="1"/>
</dbReference>
<dbReference type="SUPFAM" id="SSF50630">
    <property type="entry name" value="Acid proteases"/>
    <property type="match status" value="1"/>
</dbReference>
<keyword evidence="3" id="KW-0645">Protease</keyword>
<keyword evidence="1" id="KW-0378">Hydrolase</keyword>
<evidence type="ECO:0000256" key="1">
    <source>
        <dbReference type="ARBA" id="ARBA00022801"/>
    </source>
</evidence>
<dbReference type="KEGG" id="bvy:NCTC9239_00370"/>
<dbReference type="NCBIfam" id="TIGR02281">
    <property type="entry name" value="clan_AA_DTGA"/>
    <property type="match status" value="1"/>
</dbReference>